<dbReference type="KEGG" id="fsm:CCS41_09990"/>
<protein>
    <submittedName>
        <fullName evidence="2">XRE family transcriptional regulator</fullName>
    </submittedName>
</protein>
<feature type="domain" description="HigA2-like helix-turn-helix" evidence="1">
    <location>
        <begin position="16"/>
        <end position="95"/>
    </location>
</feature>
<dbReference type="GO" id="GO:0003677">
    <property type="term" value="F:DNA binding"/>
    <property type="evidence" value="ECO:0007669"/>
    <property type="project" value="InterPro"/>
</dbReference>
<dbReference type="InterPro" id="IPR039554">
    <property type="entry name" value="HigA2-like_HTH"/>
</dbReference>
<dbReference type="EMBL" id="CP021659">
    <property type="protein sequence ID" value="AWK14731.1"/>
    <property type="molecule type" value="Genomic_DNA"/>
</dbReference>
<reference evidence="2 3" key="1">
    <citation type="submission" date="2017-05" db="EMBL/GenBank/DDBJ databases">
        <title>Genome sequence of Candidatus Fukatsuia symbiotica and Candidatus Hamiltonella defensa from Acyrthosiphon pisum strain 5D.</title>
        <authorList>
            <person name="Patel V.A."/>
            <person name="Chevignon G."/>
            <person name="Russell J.A."/>
            <person name="Oliver K.M."/>
        </authorList>
    </citation>
    <scope>NUCLEOTIDE SEQUENCE [LARGE SCALE GENOMIC DNA]</scope>
    <source>
        <strain evidence="2 3">5D</strain>
    </source>
</reference>
<gene>
    <name evidence="2" type="ORF">CCS41_09990</name>
</gene>
<name>A0A2U8I6C3_9GAMM</name>
<organism evidence="2 3">
    <name type="scientific">Candidatus Fukatsuia symbiotica</name>
    <dbReference type="NCBI Taxonomy" id="1878942"/>
    <lineage>
        <taxon>Bacteria</taxon>
        <taxon>Pseudomonadati</taxon>
        <taxon>Pseudomonadota</taxon>
        <taxon>Gammaproteobacteria</taxon>
        <taxon>Enterobacterales</taxon>
        <taxon>Yersiniaceae</taxon>
        <taxon>Candidatus Fukatsuia</taxon>
    </lineage>
</organism>
<evidence type="ECO:0000313" key="2">
    <source>
        <dbReference type="EMBL" id="AWK14731.1"/>
    </source>
</evidence>
<accession>A0A2U8I6C3</accession>
<dbReference type="Proteomes" id="UP000261875">
    <property type="component" value="Chromosome"/>
</dbReference>
<evidence type="ECO:0000259" key="1">
    <source>
        <dbReference type="Pfam" id="PF13744"/>
    </source>
</evidence>
<dbReference type="RefSeq" id="WP_119797535.1">
    <property type="nucleotide sequence ID" value="NZ_CP021659.1"/>
</dbReference>
<dbReference type="SUPFAM" id="SSF47413">
    <property type="entry name" value="lambda repressor-like DNA-binding domains"/>
    <property type="match status" value="1"/>
</dbReference>
<keyword evidence="3" id="KW-1185">Reference proteome</keyword>
<dbReference type="InterPro" id="IPR010982">
    <property type="entry name" value="Lambda_DNA-bd_dom_sf"/>
</dbReference>
<sequence length="112" mass="12761">MERSKEYDFEVGSDNVFSDLNLPNSESLKLKADLAIQIITTIKKMGLNQAEAGKRMHLPQARVSALYNGKFFNMSEKKLMDCLNRLGYDIEIVVKPSHEFLGRRTLFIPAHS</sequence>
<dbReference type="AlphaFoldDB" id="A0A2U8I6C3"/>
<dbReference type="Pfam" id="PF13744">
    <property type="entry name" value="HTH_37"/>
    <property type="match status" value="1"/>
</dbReference>
<evidence type="ECO:0000313" key="3">
    <source>
        <dbReference type="Proteomes" id="UP000261875"/>
    </source>
</evidence>
<dbReference type="Gene3D" id="1.10.260.40">
    <property type="entry name" value="lambda repressor-like DNA-binding domains"/>
    <property type="match status" value="1"/>
</dbReference>
<dbReference type="OrthoDB" id="129377at2"/>
<proteinExistence type="predicted"/>